<name>A0A5B9Q923_9BACT</name>
<feature type="domain" description="GFO/IDH/MocA-like oxidoreductase" evidence="2">
    <location>
        <begin position="130"/>
        <end position="252"/>
    </location>
</feature>
<gene>
    <name evidence="3" type="primary">afr_1</name>
    <name evidence="3" type="ORF">Pr1d_06990</name>
</gene>
<proteinExistence type="predicted"/>
<dbReference type="Gene3D" id="3.40.50.720">
    <property type="entry name" value="NAD(P)-binding Rossmann-like Domain"/>
    <property type="match status" value="1"/>
</dbReference>
<reference evidence="3 4" key="1">
    <citation type="submission" date="2019-08" db="EMBL/GenBank/DDBJ databases">
        <title>Deep-cultivation of Planctomycetes and their phenomic and genomic characterization uncovers novel biology.</title>
        <authorList>
            <person name="Wiegand S."/>
            <person name="Jogler M."/>
            <person name="Boedeker C."/>
            <person name="Pinto D."/>
            <person name="Vollmers J."/>
            <person name="Rivas-Marin E."/>
            <person name="Kohn T."/>
            <person name="Peeters S.H."/>
            <person name="Heuer A."/>
            <person name="Rast P."/>
            <person name="Oberbeckmann S."/>
            <person name="Bunk B."/>
            <person name="Jeske O."/>
            <person name="Meyerdierks A."/>
            <person name="Storesund J.E."/>
            <person name="Kallscheuer N."/>
            <person name="Luecker S."/>
            <person name="Lage O.M."/>
            <person name="Pohl T."/>
            <person name="Merkel B.J."/>
            <person name="Hornburger P."/>
            <person name="Mueller R.-W."/>
            <person name="Bruemmer F."/>
            <person name="Labrenz M."/>
            <person name="Spormann A.M."/>
            <person name="Op den Camp H."/>
            <person name="Overmann J."/>
            <person name="Amann R."/>
            <person name="Jetten M.S.M."/>
            <person name="Mascher T."/>
            <person name="Medema M.H."/>
            <person name="Devos D.P."/>
            <person name="Kaster A.-K."/>
            <person name="Ovreas L."/>
            <person name="Rohde M."/>
            <person name="Galperin M.Y."/>
            <person name="Jogler C."/>
        </authorList>
    </citation>
    <scope>NUCLEOTIDE SEQUENCE [LARGE SCALE GENOMIC DNA]</scope>
    <source>
        <strain evidence="3 4">Pr1d</strain>
    </source>
</reference>
<dbReference type="SUPFAM" id="SSF51735">
    <property type="entry name" value="NAD(P)-binding Rossmann-fold domains"/>
    <property type="match status" value="1"/>
</dbReference>
<dbReference type="InterPro" id="IPR051450">
    <property type="entry name" value="Gfo/Idh/MocA_Oxidoreductases"/>
</dbReference>
<evidence type="ECO:0000313" key="3">
    <source>
        <dbReference type="EMBL" id="QEG33436.1"/>
    </source>
</evidence>
<dbReference type="Pfam" id="PF01408">
    <property type="entry name" value="GFO_IDH_MocA"/>
    <property type="match status" value="1"/>
</dbReference>
<dbReference type="GO" id="GO:0000166">
    <property type="term" value="F:nucleotide binding"/>
    <property type="evidence" value="ECO:0007669"/>
    <property type="project" value="InterPro"/>
</dbReference>
<evidence type="ECO:0000259" key="1">
    <source>
        <dbReference type="Pfam" id="PF01408"/>
    </source>
</evidence>
<dbReference type="Gene3D" id="3.30.360.10">
    <property type="entry name" value="Dihydrodipicolinate Reductase, domain 2"/>
    <property type="match status" value="1"/>
</dbReference>
<dbReference type="InterPro" id="IPR055170">
    <property type="entry name" value="GFO_IDH_MocA-like_dom"/>
</dbReference>
<feature type="domain" description="Gfo/Idh/MocA-like oxidoreductase N-terminal" evidence="1">
    <location>
        <begin position="6"/>
        <end position="122"/>
    </location>
</feature>
<dbReference type="AlphaFoldDB" id="A0A5B9Q923"/>
<dbReference type="PANTHER" id="PTHR43377">
    <property type="entry name" value="BILIVERDIN REDUCTASE A"/>
    <property type="match status" value="1"/>
</dbReference>
<accession>A0A5B9Q923</accession>
<keyword evidence="4" id="KW-1185">Reference proteome</keyword>
<organism evidence="3 4">
    <name type="scientific">Bythopirellula goksoeyrii</name>
    <dbReference type="NCBI Taxonomy" id="1400387"/>
    <lineage>
        <taxon>Bacteria</taxon>
        <taxon>Pseudomonadati</taxon>
        <taxon>Planctomycetota</taxon>
        <taxon>Planctomycetia</taxon>
        <taxon>Pirellulales</taxon>
        <taxon>Lacipirellulaceae</taxon>
        <taxon>Bythopirellula</taxon>
    </lineage>
</organism>
<dbReference type="InterPro" id="IPR000683">
    <property type="entry name" value="Gfo/Idh/MocA-like_OxRdtase_N"/>
</dbReference>
<dbReference type="RefSeq" id="WP_148072205.1">
    <property type="nucleotide sequence ID" value="NZ_CP042913.1"/>
</dbReference>
<keyword evidence="3" id="KW-0560">Oxidoreductase</keyword>
<dbReference type="PANTHER" id="PTHR43377:SF1">
    <property type="entry name" value="BILIVERDIN REDUCTASE A"/>
    <property type="match status" value="1"/>
</dbReference>
<dbReference type="EMBL" id="CP042913">
    <property type="protein sequence ID" value="QEG33436.1"/>
    <property type="molecule type" value="Genomic_DNA"/>
</dbReference>
<dbReference type="KEGG" id="bgok:Pr1d_06990"/>
<dbReference type="Pfam" id="PF22725">
    <property type="entry name" value="GFO_IDH_MocA_C3"/>
    <property type="match status" value="1"/>
</dbReference>
<dbReference type="Proteomes" id="UP000323917">
    <property type="component" value="Chromosome"/>
</dbReference>
<protein>
    <submittedName>
        <fullName evidence="3">1,5-anhydro-D-fructose reductase</fullName>
        <ecNumber evidence="3">1.1.1.292</ecNumber>
    </submittedName>
</protein>
<evidence type="ECO:0000313" key="4">
    <source>
        <dbReference type="Proteomes" id="UP000323917"/>
    </source>
</evidence>
<dbReference type="GO" id="GO:0033712">
    <property type="term" value="F:1,5-anhydro-D-fructose reductase (1,5-anhydro-D-mannitol-forming) activity"/>
    <property type="evidence" value="ECO:0007669"/>
    <property type="project" value="UniProtKB-EC"/>
</dbReference>
<dbReference type="InterPro" id="IPR036291">
    <property type="entry name" value="NAD(P)-bd_dom_sf"/>
</dbReference>
<sequence length="334" mass="36956">MSDLVEVLIIGVGSIGERHLRCFQASNRARLSICETNSDLRERIAQQYGIHQSYSTLDEALTNPPEAAVIATPAQLHIPIAHRLAELGVHQLIEKPLSANLEGVAELCKVIEQKQIIASVAYVYRAHPAMQAMKEAIASDRFGKPLQLIAVSGAHFPTYRPAYRQTYYTNHATGGGAIQDAMTHVFNAGEWLVGPIERLVADAAHQKLEGVEVEDTVQVLARHGEVLANYCLNQHQAPTENTITVVCQNGTARFEMHNNRWSWMVEPGGVWQDIPSDVPERDTLFINQANKFLDAVAEHATPACTIQEGMHTLHCNLAALESLTHRNWQTVPVE</sequence>
<evidence type="ECO:0000259" key="2">
    <source>
        <dbReference type="Pfam" id="PF22725"/>
    </source>
</evidence>
<dbReference type="EC" id="1.1.1.292" evidence="3"/>
<dbReference type="OrthoDB" id="9815825at2"/>
<dbReference type="SUPFAM" id="SSF55347">
    <property type="entry name" value="Glyceraldehyde-3-phosphate dehydrogenase-like, C-terminal domain"/>
    <property type="match status" value="1"/>
</dbReference>